<protein>
    <submittedName>
        <fullName evidence="1">Uncharacterized protein</fullName>
    </submittedName>
</protein>
<dbReference type="Proteomes" id="UP001060085">
    <property type="component" value="Linkage Group LG05"/>
</dbReference>
<organism evidence="1 2">
    <name type="scientific">Catharanthus roseus</name>
    <name type="common">Madagascar periwinkle</name>
    <name type="synonym">Vinca rosea</name>
    <dbReference type="NCBI Taxonomy" id="4058"/>
    <lineage>
        <taxon>Eukaryota</taxon>
        <taxon>Viridiplantae</taxon>
        <taxon>Streptophyta</taxon>
        <taxon>Embryophyta</taxon>
        <taxon>Tracheophyta</taxon>
        <taxon>Spermatophyta</taxon>
        <taxon>Magnoliopsida</taxon>
        <taxon>eudicotyledons</taxon>
        <taxon>Gunneridae</taxon>
        <taxon>Pentapetalae</taxon>
        <taxon>asterids</taxon>
        <taxon>lamiids</taxon>
        <taxon>Gentianales</taxon>
        <taxon>Apocynaceae</taxon>
        <taxon>Rauvolfioideae</taxon>
        <taxon>Vinceae</taxon>
        <taxon>Catharanthinae</taxon>
        <taxon>Catharanthus</taxon>
    </lineage>
</organism>
<evidence type="ECO:0000313" key="2">
    <source>
        <dbReference type="Proteomes" id="UP001060085"/>
    </source>
</evidence>
<reference evidence="2" key="1">
    <citation type="journal article" date="2023" name="Nat. Plants">
        <title>Single-cell RNA sequencing provides a high-resolution roadmap for understanding the multicellular compartmentation of specialized metabolism.</title>
        <authorList>
            <person name="Sun S."/>
            <person name="Shen X."/>
            <person name="Li Y."/>
            <person name="Li Y."/>
            <person name="Wang S."/>
            <person name="Li R."/>
            <person name="Zhang H."/>
            <person name="Shen G."/>
            <person name="Guo B."/>
            <person name="Wei J."/>
            <person name="Xu J."/>
            <person name="St-Pierre B."/>
            <person name="Chen S."/>
            <person name="Sun C."/>
        </authorList>
    </citation>
    <scope>NUCLEOTIDE SEQUENCE [LARGE SCALE GENOMIC DNA]</scope>
</reference>
<keyword evidence="2" id="KW-1185">Reference proteome</keyword>
<accession>A0ACC0ATC8</accession>
<gene>
    <name evidence="1" type="ORF">M9H77_23595</name>
</gene>
<evidence type="ECO:0000313" key="1">
    <source>
        <dbReference type="EMBL" id="KAI5664272.1"/>
    </source>
</evidence>
<name>A0ACC0ATC8_CATRO</name>
<dbReference type="EMBL" id="CM044705">
    <property type="protein sequence ID" value="KAI5664272.1"/>
    <property type="molecule type" value="Genomic_DNA"/>
</dbReference>
<comment type="caution">
    <text evidence="1">The sequence shown here is derived from an EMBL/GenBank/DDBJ whole genome shotgun (WGS) entry which is preliminary data.</text>
</comment>
<sequence length="202" mass="22679">MVSALPQSFPANSYSKDTSRLDQTDSPATHHPEVSSLTSGAAVSPTLKQAQPAGLPTCTPDSSPCSWPCKNHPNLIRILWANRRKGSAHSFLFSLDDTFTKSKRQVIYNKGQYPSSWCGEWKNGTRLKLNLVTERVVPKRVIARALKLIFWNERLISKIKRRFSSNMELDNDHKSIIMQRNIEPIEIKSSSSALVGRSKPAF</sequence>
<proteinExistence type="predicted"/>